<dbReference type="OrthoDB" id="68328at2759"/>
<dbReference type="Pfam" id="PF05181">
    <property type="entry name" value="XPA_C"/>
    <property type="match status" value="1"/>
</dbReference>
<evidence type="ECO:0000256" key="6">
    <source>
        <dbReference type="ARBA" id="ARBA00022833"/>
    </source>
</evidence>
<evidence type="ECO:0000259" key="11">
    <source>
        <dbReference type="Pfam" id="PF05181"/>
    </source>
</evidence>
<evidence type="ECO:0000256" key="10">
    <source>
        <dbReference type="SAM" id="MobiDB-lite"/>
    </source>
</evidence>
<dbReference type="FunCoup" id="A0A1S3IZ50">
    <property type="interactions" value="1552"/>
</dbReference>
<proteinExistence type="inferred from homology"/>
<feature type="compositionally biased region" description="Basic and acidic residues" evidence="10">
    <location>
        <begin position="1"/>
        <end position="12"/>
    </location>
</feature>
<feature type="region of interest" description="Disordered" evidence="10">
    <location>
        <begin position="1"/>
        <end position="20"/>
    </location>
</feature>
<keyword evidence="5" id="KW-0863">Zinc-finger</keyword>
<dbReference type="FunFam" id="3.90.530.10:FF:000001">
    <property type="entry name" value="DNA repair protein complementing XP-A cells"/>
    <property type="match status" value="1"/>
</dbReference>
<keyword evidence="8" id="KW-0234">DNA repair</keyword>
<dbReference type="Proteomes" id="UP000085678">
    <property type="component" value="Unplaced"/>
</dbReference>
<dbReference type="STRING" id="7574.A0A1S3IZ50"/>
<dbReference type="GeneID" id="106168825"/>
<dbReference type="GO" id="GO:0006284">
    <property type="term" value="P:base-excision repair"/>
    <property type="evidence" value="ECO:0007669"/>
    <property type="project" value="TreeGrafter"/>
</dbReference>
<evidence type="ECO:0000256" key="9">
    <source>
        <dbReference type="ARBA" id="ARBA00023242"/>
    </source>
</evidence>
<dbReference type="Gene3D" id="3.90.530.10">
    <property type="entry name" value="XPA C-terminal domain"/>
    <property type="match status" value="1"/>
</dbReference>
<keyword evidence="7" id="KW-0238">DNA-binding</keyword>
<dbReference type="PROSITE" id="PS00752">
    <property type="entry name" value="XPA_1"/>
    <property type="match status" value="1"/>
</dbReference>
<gene>
    <name evidence="13" type="primary">LOC106168825</name>
</gene>
<evidence type="ECO:0000313" key="13">
    <source>
        <dbReference type="RefSeq" id="XP_013403477.1"/>
    </source>
</evidence>
<evidence type="ECO:0000256" key="5">
    <source>
        <dbReference type="ARBA" id="ARBA00022771"/>
    </source>
</evidence>
<comment type="subcellular location">
    <subcellularLocation>
        <location evidence="1">Nucleus</location>
    </subcellularLocation>
</comment>
<dbReference type="NCBIfam" id="TIGR00598">
    <property type="entry name" value="rad14"/>
    <property type="match status" value="1"/>
</dbReference>
<name>A0A1S3IZ50_LINAN</name>
<accession>A0A1S3IZ50</accession>
<dbReference type="GO" id="GO:0003684">
    <property type="term" value="F:damaged DNA binding"/>
    <property type="evidence" value="ECO:0007669"/>
    <property type="project" value="InterPro"/>
</dbReference>
<dbReference type="OMA" id="MERHEHE"/>
<dbReference type="Pfam" id="PF01286">
    <property type="entry name" value="XPA_N"/>
    <property type="match status" value="1"/>
</dbReference>
<dbReference type="InterPro" id="IPR000465">
    <property type="entry name" value="XPA/RAD14"/>
</dbReference>
<reference evidence="13" key="1">
    <citation type="submission" date="2025-08" db="UniProtKB">
        <authorList>
            <consortium name="RefSeq"/>
        </authorList>
    </citation>
    <scope>IDENTIFICATION</scope>
    <source>
        <tissue evidence="13">Gonads</tissue>
    </source>
</reference>
<dbReference type="SUPFAM" id="SSF46955">
    <property type="entry name" value="Putative DNA-binding domain"/>
    <property type="match status" value="1"/>
</dbReference>
<dbReference type="GO" id="GO:0000715">
    <property type="term" value="P:nucleotide-excision repair, DNA damage recognition"/>
    <property type="evidence" value="ECO:0007669"/>
    <property type="project" value="TreeGrafter"/>
</dbReference>
<dbReference type="CDD" id="cd21076">
    <property type="entry name" value="DBD_XPA"/>
    <property type="match status" value="1"/>
</dbReference>
<dbReference type="InterPro" id="IPR022656">
    <property type="entry name" value="XPA_C"/>
</dbReference>
<protein>
    <submittedName>
        <fullName evidence="13">DNA repair protein complementing XP-A cells homolog isoform X1</fullName>
    </submittedName>
</protein>
<organism evidence="12 13">
    <name type="scientific">Lingula anatina</name>
    <name type="common">Brachiopod</name>
    <name type="synonym">Lingula unguis</name>
    <dbReference type="NCBI Taxonomy" id="7574"/>
    <lineage>
        <taxon>Eukaryota</taxon>
        <taxon>Metazoa</taxon>
        <taxon>Spiralia</taxon>
        <taxon>Lophotrochozoa</taxon>
        <taxon>Brachiopoda</taxon>
        <taxon>Linguliformea</taxon>
        <taxon>Lingulata</taxon>
        <taxon>Lingulida</taxon>
        <taxon>Linguloidea</taxon>
        <taxon>Lingulidae</taxon>
        <taxon>Lingula</taxon>
    </lineage>
</organism>
<dbReference type="InterPro" id="IPR037129">
    <property type="entry name" value="XPA_sf"/>
</dbReference>
<dbReference type="SUPFAM" id="SSF57716">
    <property type="entry name" value="Glucocorticoid receptor-like (DNA-binding domain)"/>
    <property type="match status" value="1"/>
</dbReference>
<evidence type="ECO:0000256" key="8">
    <source>
        <dbReference type="ARBA" id="ARBA00023204"/>
    </source>
</evidence>
<keyword evidence="6" id="KW-0862">Zinc</keyword>
<dbReference type="PANTHER" id="PTHR10142">
    <property type="entry name" value="DNA REPAIR PROTEIN COMPLEMENTING XP-A CELLS"/>
    <property type="match status" value="1"/>
</dbReference>
<evidence type="ECO:0000313" key="12">
    <source>
        <dbReference type="Proteomes" id="UP000085678"/>
    </source>
</evidence>
<dbReference type="InterPro" id="IPR022652">
    <property type="entry name" value="Znf_XPA_CS"/>
</dbReference>
<evidence type="ECO:0000256" key="3">
    <source>
        <dbReference type="ARBA" id="ARBA00022723"/>
    </source>
</evidence>
<evidence type="ECO:0000256" key="4">
    <source>
        <dbReference type="ARBA" id="ARBA00022763"/>
    </source>
</evidence>
<feature type="domain" description="XPA C-terminal" evidence="11">
    <location>
        <begin position="129"/>
        <end position="180"/>
    </location>
</feature>
<dbReference type="InterPro" id="IPR009061">
    <property type="entry name" value="DNA-bd_dom_put_sf"/>
</dbReference>
<keyword evidence="4" id="KW-0227">DNA damage</keyword>
<dbReference type="AlphaFoldDB" id="A0A1S3IZ50"/>
<dbReference type="GO" id="GO:0008270">
    <property type="term" value="F:zinc ion binding"/>
    <property type="evidence" value="ECO:0007669"/>
    <property type="project" value="UniProtKB-KW"/>
</dbReference>
<evidence type="ECO:0000256" key="1">
    <source>
        <dbReference type="ARBA" id="ARBA00004123"/>
    </source>
</evidence>
<dbReference type="KEGG" id="lak:106168825"/>
<evidence type="ECO:0000256" key="7">
    <source>
        <dbReference type="ARBA" id="ARBA00023125"/>
    </source>
</evidence>
<comment type="similarity">
    <text evidence="2">Belongs to the XPA family.</text>
</comment>
<keyword evidence="12" id="KW-1185">Reference proteome</keyword>
<dbReference type="PANTHER" id="PTHR10142:SF0">
    <property type="entry name" value="DNA REPAIR PROTEIN COMPLEMENTING XP-A CELLS"/>
    <property type="match status" value="1"/>
</dbReference>
<keyword evidence="3" id="KW-0479">Metal-binding</keyword>
<dbReference type="GO" id="GO:0000110">
    <property type="term" value="C:nucleotide-excision repair factor 1 complex"/>
    <property type="evidence" value="ECO:0007669"/>
    <property type="project" value="TreeGrafter"/>
</dbReference>
<dbReference type="InParanoid" id="A0A1S3IZ50"/>
<dbReference type="RefSeq" id="XP_013403477.1">
    <property type="nucleotide sequence ID" value="XM_013548023.2"/>
</dbReference>
<evidence type="ECO:0000256" key="2">
    <source>
        <dbReference type="ARBA" id="ARBA00005548"/>
    </source>
</evidence>
<dbReference type="GO" id="GO:1901255">
    <property type="term" value="P:nucleotide-excision repair involved in interstrand cross-link repair"/>
    <property type="evidence" value="ECO:0007669"/>
    <property type="project" value="TreeGrafter"/>
</dbReference>
<dbReference type="GO" id="GO:0070914">
    <property type="term" value="P:UV-damage excision repair"/>
    <property type="evidence" value="ECO:0007669"/>
    <property type="project" value="TreeGrafter"/>
</dbReference>
<keyword evidence="9" id="KW-0539">Nucleus</keyword>
<sequence length="268" mass="31270">MAERVPEVKTGEKLSATQRARIERNRQRALLLKQSRLTSRPYTTGKEDNDVIGKVKVPGKVIDTGGGFLLEEEDQQEAASTVKIAHPPAPVISTDLLICNECSKEFMDSFLYSHFEEFVCDKCRDNEEKHSLITKTDAKNKYLLKDADFDRREPSLRFIVKKNPHNNRWGEMKLYLESQVYKRAMEVWGSEEKIEEAQERRAENREKQQQKKFDKKVQALRKAVRSSLWTKELGNHEHEFGEEVYDEDNDTYNKTCKSCGHIMSYEKM</sequence>